<organism evidence="5 6">
    <name type="scientific">Prevotella illustrans</name>
    <dbReference type="NCBI Taxonomy" id="2800387"/>
    <lineage>
        <taxon>Bacteria</taxon>
        <taxon>Pseudomonadati</taxon>
        <taxon>Bacteroidota</taxon>
        <taxon>Bacteroidia</taxon>
        <taxon>Bacteroidales</taxon>
        <taxon>Prevotellaceae</taxon>
        <taxon>Prevotella</taxon>
    </lineage>
</organism>
<evidence type="ECO:0000313" key="6">
    <source>
        <dbReference type="Proteomes" id="UP000664265"/>
    </source>
</evidence>
<dbReference type="GO" id="GO:0005524">
    <property type="term" value="F:ATP binding"/>
    <property type="evidence" value="ECO:0007669"/>
    <property type="project" value="UniProtKB-KW"/>
</dbReference>
<dbReference type="InterPro" id="IPR003439">
    <property type="entry name" value="ABC_transporter-like_ATP-bd"/>
</dbReference>
<accession>A0ABS3M6S5</accession>
<dbReference type="EMBL" id="JAERMS010000028">
    <property type="protein sequence ID" value="MBO1363835.1"/>
    <property type="molecule type" value="Genomic_DNA"/>
</dbReference>
<sequence length="257" mass="28954">MIEVRQLTKSFEDKIVLNKIDAVFETGKTNLIIGQSGSGKTVLMKNLVGLLEPTSGDVLYDGRNFVTMSKKEKVHMRREMGMIFQGAALFDSLSVLENVMFPLDMFSNMNYNERVKRAEDCLARVNLVDAGNKYPGEISGGMQKRVAIARAIVLNPKYLFCDEPNSGLDPKTSLVIDELLSGITKEFNMTTIINTHDMNSVMGIGENICFIYKGRKEWQGTKDDVISSTNKKLNDLVFASDLFRKVKEVEMEEERNQ</sequence>
<dbReference type="Proteomes" id="UP000664265">
    <property type="component" value="Unassembled WGS sequence"/>
</dbReference>
<dbReference type="PANTHER" id="PTHR43023">
    <property type="entry name" value="PROTEIN TRIGALACTOSYLDIACYLGLYCEROL 3, CHLOROPLASTIC"/>
    <property type="match status" value="1"/>
</dbReference>
<name>A0ABS3M6S5_9BACT</name>
<evidence type="ECO:0000256" key="1">
    <source>
        <dbReference type="ARBA" id="ARBA00022448"/>
    </source>
</evidence>
<evidence type="ECO:0000256" key="3">
    <source>
        <dbReference type="ARBA" id="ARBA00022840"/>
    </source>
</evidence>
<dbReference type="Pfam" id="PF00005">
    <property type="entry name" value="ABC_tran"/>
    <property type="match status" value="1"/>
</dbReference>
<dbReference type="InterPro" id="IPR003593">
    <property type="entry name" value="AAA+_ATPase"/>
</dbReference>
<comment type="caution">
    <text evidence="5">The sequence shown here is derived from an EMBL/GenBank/DDBJ whole genome shotgun (WGS) entry which is preliminary data.</text>
</comment>
<gene>
    <name evidence="5" type="ORF">JHU38_08650</name>
</gene>
<feature type="domain" description="ABC transporter" evidence="4">
    <location>
        <begin position="2"/>
        <end position="238"/>
    </location>
</feature>
<dbReference type="Gene3D" id="3.40.50.300">
    <property type="entry name" value="P-loop containing nucleotide triphosphate hydrolases"/>
    <property type="match status" value="1"/>
</dbReference>
<keyword evidence="3 5" id="KW-0067">ATP-binding</keyword>
<evidence type="ECO:0000313" key="5">
    <source>
        <dbReference type="EMBL" id="MBO1363835.1"/>
    </source>
</evidence>
<evidence type="ECO:0000259" key="4">
    <source>
        <dbReference type="PROSITE" id="PS50893"/>
    </source>
</evidence>
<dbReference type="SMART" id="SM00382">
    <property type="entry name" value="AAA"/>
    <property type="match status" value="1"/>
</dbReference>
<keyword evidence="6" id="KW-1185">Reference proteome</keyword>
<proteinExistence type="predicted"/>
<dbReference type="PROSITE" id="PS50893">
    <property type="entry name" value="ABC_TRANSPORTER_2"/>
    <property type="match status" value="1"/>
</dbReference>
<protein>
    <submittedName>
        <fullName evidence="5">ATP-binding cassette domain-containing protein</fullName>
    </submittedName>
</protein>
<dbReference type="SUPFAM" id="SSF52540">
    <property type="entry name" value="P-loop containing nucleoside triphosphate hydrolases"/>
    <property type="match status" value="1"/>
</dbReference>
<dbReference type="InterPro" id="IPR027417">
    <property type="entry name" value="P-loop_NTPase"/>
</dbReference>
<dbReference type="PANTHER" id="PTHR43023:SF6">
    <property type="entry name" value="INTERMEMBRANE PHOSPHOLIPID TRANSPORT SYSTEM ATP-BINDING PROTEIN MLAF"/>
    <property type="match status" value="1"/>
</dbReference>
<dbReference type="PROSITE" id="PS00211">
    <property type="entry name" value="ABC_TRANSPORTER_1"/>
    <property type="match status" value="1"/>
</dbReference>
<dbReference type="RefSeq" id="WP_107582130.1">
    <property type="nucleotide sequence ID" value="NZ_JAERMS010000028.1"/>
</dbReference>
<evidence type="ECO:0000256" key="2">
    <source>
        <dbReference type="ARBA" id="ARBA00022741"/>
    </source>
</evidence>
<dbReference type="InterPro" id="IPR017871">
    <property type="entry name" value="ABC_transporter-like_CS"/>
</dbReference>
<reference evidence="5 6" key="1">
    <citation type="submission" date="2021-01" db="EMBL/GenBank/DDBJ databases">
        <title>Prevotella A2931 sp. nov.</title>
        <authorList>
            <person name="Buhl M."/>
            <person name="Oberhettinger P."/>
        </authorList>
    </citation>
    <scope>NUCLEOTIDE SEQUENCE [LARGE SCALE GENOMIC DNA]</scope>
    <source>
        <strain evidence="5 6">A2931</strain>
    </source>
</reference>
<keyword evidence="1" id="KW-0813">Transport</keyword>
<keyword evidence="2" id="KW-0547">Nucleotide-binding</keyword>